<evidence type="ECO:0000313" key="6">
    <source>
        <dbReference type="Proteomes" id="UP001501788"/>
    </source>
</evidence>
<gene>
    <name evidence="5" type="primary">roeA</name>
    <name evidence="5" type="ORF">GCM10023090_06120</name>
</gene>
<keyword evidence="3" id="KW-0472">Membrane</keyword>
<accession>A0ABP8L068</accession>
<dbReference type="EMBL" id="BAABEX010000005">
    <property type="protein sequence ID" value="GAA4419591.1"/>
    <property type="molecule type" value="Genomic_DNA"/>
</dbReference>
<proteinExistence type="predicted"/>
<dbReference type="Gene3D" id="3.30.70.270">
    <property type="match status" value="1"/>
</dbReference>
<feature type="transmembrane region" description="Helical" evidence="3">
    <location>
        <begin position="28"/>
        <end position="52"/>
    </location>
</feature>
<dbReference type="InterPro" id="IPR029787">
    <property type="entry name" value="Nucleotide_cyclase"/>
</dbReference>
<dbReference type="InterPro" id="IPR000160">
    <property type="entry name" value="GGDEF_dom"/>
</dbReference>
<dbReference type="PANTHER" id="PTHR45138:SF9">
    <property type="entry name" value="DIGUANYLATE CYCLASE DGCM-RELATED"/>
    <property type="match status" value="1"/>
</dbReference>
<dbReference type="EC" id="2.7.7.65" evidence="1"/>
<dbReference type="RefSeq" id="WP_345061035.1">
    <property type="nucleotide sequence ID" value="NZ_BAABEX010000005.1"/>
</dbReference>
<keyword evidence="6" id="KW-1185">Reference proteome</keyword>
<evidence type="ECO:0000256" key="2">
    <source>
        <dbReference type="ARBA" id="ARBA00034247"/>
    </source>
</evidence>
<feature type="transmembrane region" description="Helical" evidence="3">
    <location>
        <begin position="94"/>
        <end position="115"/>
    </location>
</feature>
<dbReference type="PANTHER" id="PTHR45138">
    <property type="entry name" value="REGULATORY COMPONENTS OF SENSORY TRANSDUCTION SYSTEM"/>
    <property type="match status" value="1"/>
</dbReference>
<dbReference type="Pfam" id="PF00990">
    <property type="entry name" value="GGDEF"/>
    <property type="match status" value="1"/>
</dbReference>
<dbReference type="CDD" id="cd01949">
    <property type="entry name" value="GGDEF"/>
    <property type="match status" value="1"/>
</dbReference>
<comment type="catalytic activity">
    <reaction evidence="2">
        <text>2 GTP = 3',3'-c-di-GMP + 2 diphosphate</text>
        <dbReference type="Rhea" id="RHEA:24898"/>
        <dbReference type="ChEBI" id="CHEBI:33019"/>
        <dbReference type="ChEBI" id="CHEBI:37565"/>
        <dbReference type="ChEBI" id="CHEBI:58805"/>
        <dbReference type="EC" id="2.7.7.65"/>
    </reaction>
</comment>
<sequence>MNLKQTLQRWRDEDRLVLDAACQRNLQVLGVAAWAMVALNLLHVAVFAVLSFDDPVQAAWARQIAWAHAGMALVMGAAGFWTRSAARQHHAPGLRYVPILVCAAVLCWAVLLTVFDQAIGSHINAFINAAMGVSIVFLLRPVVVVALLALGWAALAWALGSAIQDPAVLATHRMNAASASGLASLVSVLLWRRWAQTELLQRALTASNAELERQRSDMEALATRDPLTGLLNRREWVRLTEQALLRAQRQGAPLSLLMVDLDHFKAVNDVHGHSAGDDVLRLVASTMADTVRQTDCLARFGGEEFVLLLPDTPATSALLLAERVRVRLAEAPPAVPGVHVTASIGVATWSPGQEPALQRLLQQADEAMYEAKRQGRNRTVAAPA</sequence>
<feature type="domain" description="GGDEF" evidence="4">
    <location>
        <begin position="252"/>
        <end position="384"/>
    </location>
</feature>
<dbReference type="NCBIfam" id="TIGR00254">
    <property type="entry name" value="GGDEF"/>
    <property type="match status" value="1"/>
</dbReference>
<comment type="caution">
    <text evidence="5">The sequence shown here is derived from an EMBL/GenBank/DDBJ whole genome shotgun (WGS) entry which is preliminary data.</text>
</comment>
<feature type="transmembrane region" description="Helical" evidence="3">
    <location>
        <begin position="64"/>
        <end position="82"/>
    </location>
</feature>
<evidence type="ECO:0000313" key="5">
    <source>
        <dbReference type="EMBL" id="GAA4419591.1"/>
    </source>
</evidence>
<dbReference type="InterPro" id="IPR043128">
    <property type="entry name" value="Rev_trsase/Diguanyl_cyclase"/>
</dbReference>
<name>A0ABP8L068_9BURK</name>
<feature type="transmembrane region" description="Helical" evidence="3">
    <location>
        <begin position="144"/>
        <end position="163"/>
    </location>
</feature>
<dbReference type="SUPFAM" id="SSF55073">
    <property type="entry name" value="Nucleotide cyclase"/>
    <property type="match status" value="1"/>
</dbReference>
<keyword evidence="3" id="KW-0812">Transmembrane</keyword>
<dbReference type="Proteomes" id="UP001501788">
    <property type="component" value="Unassembled WGS sequence"/>
</dbReference>
<protein>
    <recommendedName>
        <fullName evidence="1">diguanylate cyclase</fullName>
        <ecNumber evidence="1">2.7.7.65</ecNumber>
    </recommendedName>
</protein>
<evidence type="ECO:0000256" key="1">
    <source>
        <dbReference type="ARBA" id="ARBA00012528"/>
    </source>
</evidence>
<reference evidence="6" key="1">
    <citation type="journal article" date="2019" name="Int. J. Syst. Evol. Microbiol.">
        <title>The Global Catalogue of Microorganisms (GCM) 10K type strain sequencing project: providing services to taxonomists for standard genome sequencing and annotation.</title>
        <authorList>
            <consortium name="The Broad Institute Genomics Platform"/>
            <consortium name="The Broad Institute Genome Sequencing Center for Infectious Disease"/>
            <person name="Wu L."/>
            <person name="Ma J."/>
        </authorList>
    </citation>
    <scope>NUCLEOTIDE SEQUENCE [LARGE SCALE GENOMIC DNA]</scope>
    <source>
        <strain evidence="6">JCM 31890</strain>
    </source>
</reference>
<dbReference type="SMART" id="SM00267">
    <property type="entry name" value="GGDEF"/>
    <property type="match status" value="1"/>
</dbReference>
<keyword evidence="3" id="KW-1133">Transmembrane helix</keyword>
<evidence type="ECO:0000256" key="3">
    <source>
        <dbReference type="SAM" id="Phobius"/>
    </source>
</evidence>
<organism evidence="5 6">
    <name type="scientific">Acidovorax lacteus</name>
    <dbReference type="NCBI Taxonomy" id="1924988"/>
    <lineage>
        <taxon>Bacteria</taxon>
        <taxon>Pseudomonadati</taxon>
        <taxon>Pseudomonadota</taxon>
        <taxon>Betaproteobacteria</taxon>
        <taxon>Burkholderiales</taxon>
        <taxon>Comamonadaceae</taxon>
        <taxon>Acidovorax</taxon>
    </lineage>
</organism>
<evidence type="ECO:0000259" key="4">
    <source>
        <dbReference type="PROSITE" id="PS50887"/>
    </source>
</evidence>
<dbReference type="PROSITE" id="PS50887">
    <property type="entry name" value="GGDEF"/>
    <property type="match status" value="1"/>
</dbReference>
<dbReference type="InterPro" id="IPR050469">
    <property type="entry name" value="Diguanylate_Cyclase"/>
</dbReference>